<keyword evidence="1 4" id="KW-0812">Transmembrane</keyword>
<dbReference type="Pfam" id="PF07690">
    <property type="entry name" value="MFS_1"/>
    <property type="match status" value="1"/>
</dbReference>
<feature type="transmembrane region" description="Helical" evidence="4">
    <location>
        <begin position="266"/>
        <end position="284"/>
    </location>
</feature>
<dbReference type="Gene3D" id="1.20.1250.20">
    <property type="entry name" value="MFS general substrate transporter like domains"/>
    <property type="match status" value="2"/>
</dbReference>
<keyword evidence="2 4" id="KW-1133">Transmembrane helix</keyword>
<sequence length="388" mass="43557">MQRSKKQLLLMMAFLMPFSFSIWMVLLNNFAIEVAQFTGREIGILQSLREIPGFLAFTAIFVLLVLKEQTFALLSLLVLAIGITLTGFFPSVYGLYFTTVLMSVGFHYFETVNQSLTLQWIPKDETPAFMGKALAVKGAAAVLAYSSLWALLEYTEFEYVSLYAMFGGVTILAVLFIALRFPHYTAEYEQHKRLILRQRYWLFYTLVFLSGARRQIFVVFAGFLMVEKFDYSVSDIALLYLANQVLNILFAGKIGQLIGRIGERRALIIEYTGLIFVFAGYAMVETAEWAAGLYIIDHLFFAMAIAIKSYFQKIADPADIASSAGVSFTINHIAAVVLPALLGLVWLYSSSLVFWIGAGIAVASLAFSFLVPRHPDQHQETTWAVNAR</sequence>
<dbReference type="EMBL" id="JAYDYW010000016">
    <property type="protein sequence ID" value="MEE1675821.1"/>
    <property type="molecule type" value="Genomic_DNA"/>
</dbReference>
<organism evidence="5 6">
    <name type="scientific">Agarivorans aestuarii</name>
    <dbReference type="NCBI Taxonomy" id="1563703"/>
    <lineage>
        <taxon>Bacteria</taxon>
        <taxon>Pseudomonadati</taxon>
        <taxon>Pseudomonadota</taxon>
        <taxon>Gammaproteobacteria</taxon>
        <taxon>Alteromonadales</taxon>
        <taxon>Alteromonadaceae</taxon>
        <taxon>Agarivorans</taxon>
    </lineage>
</organism>
<evidence type="ECO:0000256" key="3">
    <source>
        <dbReference type="ARBA" id="ARBA00023136"/>
    </source>
</evidence>
<feature type="transmembrane region" description="Helical" evidence="4">
    <location>
        <begin position="290"/>
        <end position="311"/>
    </location>
</feature>
<evidence type="ECO:0000313" key="6">
    <source>
        <dbReference type="Proteomes" id="UP001310248"/>
    </source>
</evidence>
<feature type="transmembrane region" description="Helical" evidence="4">
    <location>
        <begin position="352"/>
        <end position="371"/>
    </location>
</feature>
<dbReference type="RefSeq" id="WP_329776602.1">
    <property type="nucleotide sequence ID" value="NZ_JAYDYW010000016.1"/>
</dbReference>
<reference evidence="6" key="1">
    <citation type="submission" date="2023-07" db="EMBL/GenBank/DDBJ databases">
        <title>Draft genome sequence of Agarivorans aestuarii strain ZMCS4, a CAZymes producing bacteria isolated from the marine brown algae Clodostephus spongiosus.</title>
        <authorList>
            <person name="Lorente B."/>
            <person name="Cabral C."/>
            <person name="Frias J."/>
            <person name="Faria J."/>
            <person name="Toubarro D."/>
        </authorList>
    </citation>
    <scope>NUCLEOTIDE SEQUENCE [LARGE SCALE GENOMIC DNA]</scope>
    <source>
        <strain evidence="6">ZMCS4</strain>
    </source>
</reference>
<protein>
    <submittedName>
        <fullName evidence="5">MFS transporter</fullName>
    </submittedName>
</protein>
<feature type="transmembrane region" description="Helical" evidence="4">
    <location>
        <begin position="236"/>
        <end position="254"/>
    </location>
</feature>
<evidence type="ECO:0000256" key="4">
    <source>
        <dbReference type="SAM" id="Phobius"/>
    </source>
</evidence>
<feature type="transmembrane region" description="Helical" evidence="4">
    <location>
        <begin position="47"/>
        <end position="66"/>
    </location>
</feature>
<accession>A0ABU7G987</accession>
<feature type="transmembrane region" description="Helical" evidence="4">
    <location>
        <begin position="71"/>
        <end position="89"/>
    </location>
</feature>
<comment type="caution">
    <text evidence="5">The sequence shown here is derived from an EMBL/GenBank/DDBJ whole genome shotgun (WGS) entry which is preliminary data.</text>
</comment>
<gene>
    <name evidence="5" type="ORF">SNR37_001148</name>
</gene>
<keyword evidence="3 4" id="KW-0472">Membrane</keyword>
<proteinExistence type="predicted"/>
<feature type="transmembrane region" description="Helical" evidence="4">
    <location>
        <begin position="160"/>
        <end position="179"/>
    </location>
</feature>
<keyword evidence="6" id="KW-1185">Reference proteome</keyword>
<dbReference type="SUPFAM" id="SSF103473">
    <property type="entry name" value="MFS general substrate transporter"/>
    <property type="match status" value="1"/>
</dbReference>
<evidence type="ECO:0000313" key="5">
    <source>
        <dbReference type="EMBL" id="MEE1675821.1"/>
    </source>
</evidence>
<dbReference type="Proteomes" id="UP001310248">
    <property type="component" value="Unassembled WGS sequence"/>
</dbReference>
<feature type="transmembrane region" description="Helical" evidence="4">
    <location>
        <begin position="200"/>
        <end position="224"/>
    </location>
</feature>
<dbReference type="InterPro" id="IPR036259">
    <property type="entry name" value="MFS_trans_sf"/>
</dbReference>
<feature type="transmembrane region" description="Helical" evidence="4">
    <location>
        <begin position="323"/>
        <end position="346"/>
    </location>
</feature>
<evidence type="ECO:0000256" key="2">
    <source>
        <dbReference type="ARBA" id="ARBA00022989"/>
    </source>
</evidence>
<feature type="transmembrane region" description="Helical" evidence="4">
    <location>
        <begin position="7"/>
        <end position="27"/>
    </location>
</feature>
<name>A0ABU7G987_9ALTE</name>
<dbReference type="InterPro" id="IPR011701">
    <property type="entry name" value="MFS"/>
</dbReference>
<evidence type="ECO:0000256" key="1">
    <source>
        <dbReference type="ARBA" id="ARBA00022692"/>
    </source>
</evidence>